<evidence type="ECO:0000256" key="3">
    <source>
        <dbReference type="ARBA" id="ARBA00023163"/>
    </source>
</evidence>
<name>A0ABW3WTC0_9HYPH</name>
<comment type="caution">
    <text evidence="5">The sequence shown here is derived from an EMBL/GenBank/DDBJ whole genome shotgun (WGS) entry which is preliminary data.</text>
</comment>
<organism evidence="5 6">
    <name type="scientific">Methylobacterium marchantiae</name>
    <dbReference type="NCBI Taxonomy" id="600331"/>
    <lineage>
        <taxon>Bacteria</taxon>
        <taxon>Pseudomonadati</taxon>
        <taxon>Pseudomonadota</taxon>
        <taxon>Alphaproteobacteria</taxon>
        <taxon>Hyphomicrobiales</taxon>
        <taxon>Methylobacteriaceae</taxon>
        <taxon>Methylobacterium</taxon>
    </lineage>
</organism>
<dbReference type="Gene3D" id="1.10.10.10">
    <property type="entry name" value="Winged helix-like DNA-binding domain superfamily/Winged helix DNA-binding domain"/>
    <property type="match status" value="1"/>
</dbReference>
<feature type="domain" description="HTH luxR-type" evidence="4">
    <location>
        <begin position="71"/>
        <end position="136"/>
    </location>
</feature>
<dbReference type="SMART" id="SM00421">
    <property type="entry name" value="HTH_LUXR"/>
    <property type="match status" value="1"/>
</dbReference>
<dbReference type="EMBL" id="JBHTND010000003">
    <property type="protein sequence ID" value="MFD1300587.1"/>
    <property type="molecule type" value="Genomic_DNA"/>
</dbReference>
<sequence length="311" mass="33735">MATRNAGERGTGTLDIRAGDLAEALRKRNPTAELPHVEYMAELLAAVGAATESLEVRQRGFRAIFPADDEAIPKLGALSKRERDILHHLTVGAPNKVIASELKISEATVKIHVKHILRKLGVRNRVEASSLARTNLPISANDLRRPDVVPDPHRAEPLFESSPERYALVSKSGVEPSRGRGLGGRISSVEGARRLSDYALPLRLEDWAGPLAGPVELAADLGIARSTLQDWRRGGAVIGLLKGARKHVFPLAQFVDGRPVPGIADVLGIVGDARTAWLWLSEPRELGASLLEDLRHGRIEPVLRAARDDFA</sequence>
<dbReference type="SUPFAM" id="SSF46894">
    <property type="entry name" value="C-terminal effector domain of the bipartite response regulators"/>
    <property type="match status" value="1"/>
</dbReference>
<evidence type="ECO:0000256" key="2">
    <source>
        <dbReference type="ARBA" id="ARBA00023125"/>
    </source>
</evidence>
<evidence type="ECO:0000313" key="6">
    <source>
        <dbReference type="Proteomes" id="UP001597176"/>
    </source>
</evidence>
<dbReference type="PANTHER" id="PTHR44688">
    <property type="entry name" value="DNA-BINDING TRANSCRIPTIONAL ACTIVATOR DEVR_DOSR"/>
    <property type="match status" value="1"/>
</dbReference>
<evidence type="ECO:0000313" key="5">
    <source>
        <dbReference type="EMBL" id="MFD1300587.1"/>
    </source>
</evidence>
<proteinExistence type="predicted"/>
<dbReference type="InterPro" id="IPR036388">
    <property type="entry name" value="WH-like_DNA-bd_sf"/>
</dbReference>
<dbReference type="PANTHER" id="PTHR44688:SF16">
    <property type="entry name" value="DNA-BINDING TRANSCRIPTIONAL ACTIVATOR DEVR_DOSR"/>
    <property type="match status" value="1"/>
</dbReference>
<dbReference type="PRINTS" id="PR00038">
    <property type="entry name" value="HTHLUXR"/>
</dbReference>
<dbReference type="InterPro" id="IPR016032">
    <property type="entry name" value="Sig_transdc_resp-reg_C-effctor"/>
</dbReference>
<keyword evidence="6" id="KW-1185">Reference proteome</keyword>
<dbReference type="Pfam" id="PF23125">
    <property type="entry name" value="Xre-MbcA-ParS_M"/>
    <property type="match status" value="1"/>
</dbReference>
<gene>
    <name evidence="5" type="ORF">ACFQ4G_03170</name>
</gene>
<dbReference type="CDD" id="cd06170">
    <property type="entry name" value="LuxR_C_like"/>
    <property type="match status" value="1"/>
</dbReference>
<dbReference type="Proteomes" id="UP001597176">
    <property type="component" value="Unassembled WGS sequence"/>
</dbReference>
<evidence type="ECO:0000259" key="4">
    <source>
        <dbReference type="PROSITE" id="PS50043"/>
    </source>
</evidence>
<reference evidence="6" key="1">
    <citation type="journal article" date="2019" name="Int. J. Syst. Evol. Microbiol.">
        <title>The Global Catalogue of Microorganisms (GCM) 10K type strain sequencing project: providing services to taxonomists for standard genome sequencing and annotation.</title>
        <authorList>
            <consortium name="The Broad Institute Genomics Platform"/>
            <consortium name="The Broad Institute Genome Sequencing Center for Infectious Disease"/>
            <person name="Wu L."/>
            <person name="Ma J."/>
        </authorList>
    </citation>
    <scope>NUCLEOTIDE SEQUENCE [LARGE SCALE GENOMIC DNA]</scope>
    <source>
        <strain evidence="6">CCUG 56108</strain>
    </source>
</reference>
<evidence type="ECO:0000256" key="1">
    <source>
        <dbReference type="ARBA" id="ARBA00023015"/>
    </source>
</evidence>
<protein>
    <submittedName>
        <fullName evidence="5">LuxR C-terminal-related transcriptional regulator</fullName>
    </submittedName>
</protein>
<dbReference type="InterPro" id="IPR000792">
    <property type="entry name" value="Tscrpt_reg_LuxR_C"/>
</dbReference>
<dbReference type="PROSITE" id="PS50043">
    <property type="entry name" value="HTH_LUXR_2"/>
    <property type="match status" value="1"/>
</dbReference>
<dbReference type="Pfam" id="PF00196">
    <property type="entry name" value="GerE"/>
    <property type="match status" value="1"/>
</dbReference>
<dbReference type="InterPro" id="IPR056312">
    <property type="entry name" value="Xre-MbcA-ParS_M"/>
</dbReference>
<keyword evidence="1" id="KW-0805">Transcription regulation</keyword>
<accession>A0ABW3WTC0</accession>
<dbReference type="PROSITE" id="PS00622">
    <property type="entry name" value="HTH_LUXR_1"/>
    <property type="match status" value="1"/>
</dbReference>
<keyword evidence="2" id="KW-0238">DNA-binding</keyword>
<keyword evidence="3" id="KW-0804">Transcription</keyword>